<organism evidence="4">
    <name type="scientific">Enterobius vermicularis</name>
    <name type="common">Human pinworm</name>
    <dbReference type="NCBI Taxonomy" id="51028"/>
    <lineage>
        <taxon>Eukaryota</taxon>
        <taxon>Metazoa</taxon>
        <taxon>Ecdysozoa</taxon>
        <taxon>Nematoda</taxon>
        <taxon>Chromadorea</taxon>
        <taxon>Rhabditida</taxon>
        <taxon>Spirurina</taxon>
        <taxon>Oxyuridomorpha</taxon>
        <taxon>Oxyuroidea</taxon>
        <taxon>Oxyuridae</taxon>
        <taxon>Enterobius</taxon>
    </lineage>
</organism>
<sequence length="401" mass="45206">MPAGLLCCGGKFQHANTRNGNVIVFAALVEAMSAPSEYEWELSRENIRPLRGGRNVRSINTAFGVDRESVYEAEEKFEMVMEEAEGAEDALELCSKFVAWFEEAFPTGKQSHLYKFLVRIINKFGNREAYRDDKRMMKLWFKLAENKPTVSAEAFFERAYTAGCCRRFAQFYIRWAELREAGGDLNGARTILLRGKENGAEPDAALNDALDALEMRHARLLQEEDGEFDPDSWEPQRIALGGLDCSTATPLYRDASSVAVGIAHNEQKMQKPSSNKCTFEVFQGDDGLDTSDLVPHYFGDDLGRISFEDNKKDPTKWKDLGIGIIKKSIKRVDCPFEVLQLSIVLNLRSADLVLRIFFEPLYLSNALNSCVRIETFRLSVLLQKEISPEELRAGIQLGTVA</sequence>
<dbReference type="GO" id="GO:0004672">
    <property type="term" value="F:protein kinase activity"/>
    <property type="evidence" value="ECO:0007669"/>
    <property type="project" value="TreeGrafter"/>
</dbReference>
<protein>
    <submittedName>
        <fullName evidence="4">BUB1 N-terminal domain-containing protein</fullName>
    </submittedName>
</protein>
<dbReference type="GO" id="GO:0051754">
    <property type="term" value="P:meiotic sister chromatid cohesion, centromeric"/>
    <property type="evidence" value="ECO:0007669"/>
    <property type="project" value="TreeGrafter"/>
</dbReference>
<dbReference type="InterPro" id="IPR013212">
    <property type="entry name" value="Mad3/Bub1_I"/>
</dbReference>
<evidence type="ECO:0000259" key="1">
    <source>
        <dbReference type="PROSITE" id="PS51489"/>
    </source>
</evidence>
<accession>A0A0N4VJM8</accession>
<name>A0A0N4VJM8_ENTVE</name>
<dbReference type="SMART" id="SM00777">
    <property type="entry name" value="Mad3_BUB1_I"/>
    <property type="match status" value="1"/>
</dbReference>
<dbReference type="WBParaSite" id="EVEC_0001104901-mRNA-1">
    <property type="protein sequence ID" value="EVEC_0001104901-mRNA-1"/>
    <property type="gene ID" value="EVEC_0001104901"/>
</dbReference>
<dbReference type="PANTHER" id="PTHR14030">
    <property type="entry name" value="MITOTIC CHECKPOINT SERINE/THREONINE-PROTEIN KINASE BUB1"/>
    <property type="match status" value="1"/>
</dbReference>
<gene>
    <name evidence="2" type="ORF">EVEC_LOCUS10374</name>
</gene>
<dbReference type="OrthoDB" id="248495at2759"/>
<dbReference type="PROSITE" id="PS51489">
    <property type="entry name" value="BUB1_N"/>
    <property type="match status" value="1"/>
</dbReference>
<evidence type="ECO:0000313" key="2">
    <source>
        <dbReference type="EMBL" id="VDD95623.1"/>
    </source>
</evidence>
<dbReference type="STRING" id="51028.A0A0N4VJM8"/>
<dbReference type="InterPro" id="IPR015661">
    <property type="entry name" value="Bub1/Mad3"/>
</dbReference>
<feature type="domain" description="BUB1 N-terminal" evidence="1">
    <location>
        <begin position="77"/>
        <end position="238"/>
    </location>
</feature>
<dbReference type="Pfam" id="PF08311">
    <property type="entry name" value="Mad3_BUB1_I"/>
    <property type="match status" value="1"/>
</dbReference>
<dbReference type="GO" id="GO:0007094">
    <property type="term" value="P:mitotic spindle assembly checkpoint signaling"/>
    <property type="evidence" value="ECO:0007669"/>
    <property type="project" value="InterPro"/>
</dbReference>
<reference evidence="4" key="1">
    <citation type="submission" date="2017-02" db="UniProtKB">
        <authorList>
            <consortium name="WormBaseParasite"/>
        </authorList>
    </citation>
    <scope>IDENTIFICATION</scope>
</reference>
<dbReference type="GO" id="GO:0005634">
    <property type="term" value="C:nucleus"/>
    <property type="evidence" value="ECO:0007669"/>
    <property type="project" value="TreeGrafter"/>
</dbReference>
<dbReference type="PANTHER" id="PTHR14030:SF28">
    <property type="entry name" value="BUB1 N-TERMINAL DOMAIN-CONTAINING PROTEIN"/>
    <property type="match status" value="1"/>
</dbReference>
<reference evidence="2 3" key="2">
    <citation type="submission" date="2018-10" db="EMBL/GenBank/DDBJ databases">
        <authorList>
            <consortium name="Pathogen Informatics"/>
        </authorList>
    </citation>
    <scope>NUCLEOTIDE SEQUENCE [LARGE SCALE GENOMIC DNA]</scope>
</reference>
<proteinExistence type="predicted"/>
<dbReference type="AlphaFoldDB" id="A0A0N4VJM8"/>
<dbReference type="Gene3D" id="1.25.40.430">
    <property type="match status" value="1"/>
</dbReference>
<evidence type="ECO:0000313" key="3">
    <source>
        <dbReference type="Proteomes" id="UP000274131"/>
    </source>
</evidence>
<dbReference type="EMBL" id="UXUI01010785">
    <property type="protein sequence ID" value="VDD95623.1"/>
    <property type="molecule type" value="Genomic_DNA"/>
</dbReference>
<evidence type="ECO:0000313" key="4">
    <source>
        <dbReference type="WBParaSite" id="EVEC_0001104901-mRNA-1"/>
    </source>
</evidence>
<dbReference type="Proteomes" id="UP000274131">
    <property type="component" value="Unassembled WGS sequence"/>
</dbReference>
<keyword evidence="3" id="KW-1185">Reference proteome</keyword>